<protein>
    <submittedName>
        <fullName evidence="1">TupA-like ATPgrasp</fullName>
    </submittedName>
</protein>
<accession>A0ABY1KN32</accession>
<reference evidence="1 2" key="1">
    <citation type="submission" date="2017-01" db="EMBL/GenBank/DDBJ databases">
        <authorList>
            <person name="Varghese N."/>
            <person name="Submissions S."/>
        </authorList>
    </citation>
    <scope>NUCLEOTIDE SEQUENCE [LARGE SCALE GENOMIC DNA]</scope>
    <source>
        <strain evidence="1 2">DSM 2061</strain>
    </source>
</reference>
<proteinExistence type="predicted"/>
<dbReference type="InterPro" id="IPR029465">
    <property type="entry name" value="ATPgrasp_TupA"/>
</dbReference>
<comment type="caution">
    <text evidence="1">The sequence shown here is derived from an EMBL/GenBank/DDBJ whole genome shotgun (WGS) entry which is preliminary data.</text>
</comment>
<sequence length="270" mass="32189">MGYPLDLKNPETLNEKINWLKLYDRTSLHTMCSDKYKVREYVIEKIGNEYLVPLFFETFDPCEIKPENIPETPCIIKANHDSSGGIFVYDKSKVNWIEARKNLKKRLKQNYYWSSREWQYKNIEPRIIVEKLLQDKNGNIPFDYKVHCFNGKVRMISVDAGRGTEEHHRNWYSQDWIREPYKWSSHKGTKYTDPSDTDIEKPKTFDLMKKLSEKLAQPFCYARVDWYDVDGQLFFGEITFHHDGGYLPIKPEIWDKKLGQLLNIETVEKK</sequence>
<dbReference type="Pfam" id="PF14305">
    <property type="entry name" value="ATPgrasp_TupA"/>
    <property type="match status" value="1"/>
</dbReference>
<evidence type="ECO:0000313" key="2">
    <source>
        <dbReference type="Proteomes" id="UP000185728"/>
    </source>
</evidence>
<dbReference type="EMBL" id="FTOB01000002">
    <property type="protein sequence ID" value="SIS51178.1"/>
    <property type="molecule type" value="Genomic_DNA"/>
</dbReference>
<evidence type="ECO:0000313" key="1">
    <source>
        <dbReference type="EMBL" id="SIS51178.1"/>
    </source>
</evidence>
<organism evidence="1 2">
    <name type="scientific">Zobellia uliginosa</name>
    <dbReference type="NCBI Taxonomy" id="143224"/>
    <lineage>
        <taxon>Bacteria</taxon>
        <taxon>Pseudomonadati</taxon>
        <taxon>Bacteroidota</taxon>
        <taxon>Flavobacteriia</taxon>
        <taxon>Flavobacteriales</taxon>
        <taxon>Flavobacteriaceae</taxon>
        <taxon>Zobellia</taxon>
    </lineage>
</organism>
<keyword evidence="2" id="KW-1185">Reference proteome</keyword>
<dbReference type="Proteomes" id="UP000185728">
    <property type="component" value="Unassembled WGS sequence"/>
</dbReference>
<gene>
    <name evidence="1" type="ORF">SAMN05421766_102495</name>
</gene>
<name>A0ABY1KN32_9FLAO</name>